<dbReference type="EMBL" id="CAUOFW020007613">
    <property type="protein sequence ID" value="CAK9179923.1"/>
    <property type="molecule type" value="Genomic_DNA"/>
</dbReference>
<sequence length="240" mass="28012">MGTLHRVDTTRWSSHFESICGLIDMYDAIISVFECMVNEGSSNTIREKTGGSLMAMKSFDFIFILHLMHKIIGITNMLCWALRHKSLNILNAMNLVSSTKSLLQTLRAEGFDYLLHHVKSVCMKFDVGIPDMSTQYKGSRRSCQQNDNITVDHHYHMDLFNATIDHQLEELHSRFNEKTMELFMLSSALDPRDNFKSFNPDRICLLVEKFSAADFDRQDMHHLKCQLYHYQFDVVRNERF</sequence>
<organism evidence="1 2">
    <name type="scientific">Ilex paraguariensis</name>
    <name type="common">yerba mate</name>
    <dbReference type="NCBI Taxonomy" id="185542"/>
    <lineage>
        <taxon>Eukaryota</taxon>
        <taxon>Viridiplantae</taxon>
        <taxon>Streptophyta</taxon>
        <taxon>Embryophyta</taxon>
        <taxon>Tracheophyta</taxon>
        <taxon>Spermatophyta</taxon>
        <taxon>Magnoliopsida</taxon>
        <taxon>eudicotyledons</taxon>
        <taxon>Gunneridae</taxon>
        <taxon>Pentapetalae</taxon>
        <taxon>asterids</taxon>
        <taxon>campanulids</taxon>
        <taxon>Aquifoliales</taxon>
        <taxon>Aquifoliaceae</taxon>
        <taxon>Ilex</taxon>
    </lineage>
</organism>
<keyword evidence="2" id="KW-1185">Reference proteome</keyword>
<accession>A0ABC8UG09</accession>
<evidence type="ECO:0000313" key="1">
    <source>
        <dbReference type="EMBL" id="CAK9179923.1"/>
    </source>
</evidence>
<dbReference type="Proteomes" id="UP001642360">
    <property type="component" value="Unassembled WGS sequence"/>
</dbReference>
<dbReference type="PANTHER" id="PTHR11697:SF230">
    <property type="entry name" value="ZINC FINGER, MYM DOMAIN CONTAINING 1"/>
    <property type="match status" value="1"/>
</dbReference>
<protein>
    <submittedName>
        <fullName evidence="1">Uncharacterized protein</fullName>
    </submittedName>
</protein>
<dbReference type="AlphaFoldDB" id="A0ABC8UG09"/>
<reference evidence="1 2" key="1">
    <citation type="submission" date="2024-02" db="EMBL/GenBank/DDBJ databases">
        <authorList>
            <person name="Vignale AGUSTIN F."/>
            <person name="Sosa J E."/>
            <person name="Modenutti C."/>
        </authorList>
    </citation>
    <scope>NUCLEOTIDE SEQUENCE [LARGE SCALE GENOMIC DNA]</scope>
</reference>
<name>A0ABC8UG09_9AQUA</name>
<comment type="caution">
    <text evidence="1">The sequence shown here is derived from an EMBL/GenBank/DDBJ whole genome shotgun (WGS) entry which is preliminary data.</text>
</comment>
<proteinExistence type="predicted"/>
<dbReference type="PANTHER" id="PTHR11697">
    <property type="entry name" value="GENERAL TRANSCRIPTION FACTOR 2-RELATED ZINC FINGER PROTEIN"/>
    <property type="match status" value="1"/>
</dbReference>
<gene>
    <name evidence="1" type="ORF">ILEXP_LOCUS49870</name>
</gene>
<evidence type="ECO:0000313" key="2">
    <source>
        <dbReference type="Proteomes" id="UP001642360"/>
    </source>
</evidence>
<dbReference type="InterPro" id="IPR055298">
    <property type="entry name" value="AtLOH3-like"/>
</dbReference>